<evidence type="ECO:0000256" key="1">
    <source>
        <dbReference type="SAM" id="Phobius"/>
    </source>
</evidence>
<reference evidence="2" key="1">
    <citation type="submission" date="2023-04" db="EMBL/GenBank/DDBJ databases">
        <title>Complete genome sequence of Temperatibacter marinus.</title>
        <authorList>
            <person name="Rong J.-C."/>
            <person name="Yi M.-L."/>
            <person name="Zhao Q."/>
        </authorList>
    </citation>
    <scope>NUCLEOTIDE SEQUENCE</scope>
    <source>
        <strain evidence="2">NBRC 110045</strain>
    </source>
</reference>
<proteinExistence type="predicted"/>
<keyword evidence="1" id="KW-1133">Transmembrane helix</keyword>
<dbReference type="AlphaFoldDB" id="A0AA52EID5"/>
<keyword evidence="1" id="KW-0472">Membrane</keyword>
<sequence length="102" mass="11400">MKNIIPEENSPKNKSAWQSVRLVTSLIFVSITVYYAFRIFICDGGSLACKSLYEWEEIFAAIAIVLVAIIGAAALTAILYKVLRYKKSKGMDWASSSSDREE</sequence>
<dbReference type="RefSeq" id="WP_310799208.1">
    <property type="nucleotide sequence ID" value="NZ_CP123872.1"/>
</dbReference>
<accession>A0AA52EID5</accession>
<keyword evidence="3" id="KW-1185">Reference proteome</keyword>
<evidence type="ECO:0000313" key="3">
    <source>
        <dbReference type="Proteomes" id="UP001268683"/>
    </source>
</evidence>
<name>A0AA52EID5_9PROT</name>
<gene>
    <name evidence="2" type="ORF">QGN29_03090</name>
</gene>
<dbReference type="KEGG" id="tmk:QGN29_03090"/>
<feature type="transmembrane region" description="Helical" evidence="1">
    <location>
        <begin position="58"/>
        <end position="80"/>
    </location>
</feature>
<keyword evidence="1" id="KW-0812">Transmembrane</keyword>
<protein>
    <submittedName>
        <fullName evidence="2">Uncharacterized protein</fullName>
    </submittedName>
</protein>
<feature type="transmembrane region" description="Helical" evidence="1">
    <location>
        <begin position="20"/>
        <end position="38"/>
    </location>
</feature>
<dbReference type="EMBL" id="CP123872">
    <property type="protein sequence ID" value="WND03355.1"/>
    <property type="molecule type" value="Genomic_DNA"/>
</dbReference>
<dbReference type="Proteomes" id="UP001268683">
    <property type="component" value="Chromosome"/>
</dbReference>
<evidence type="ECO:0000313" key="2">
    <source>
        <dbReference type="EMBL" id="WND03355.1"/>
    </source>
</evidence>
<organism evidence="2 3">
    <name type="scientific">Temperatibacter marinus</name>
    <dbReference type="NCBI Taxonomy" id="1456591"/>
    <lineage>
        <taxon>Bacteria</taxon>
        <taxon>Pseudomonadati</taxon>
        <taxon>Pseudomonadota</taxon>
        <taxon>Alphaproteobacteria</taxon>
        <taxon>Kordiimonadales</taxon>
        <taxon>Temperatibacteraceae</taxon>
        <taxon>Temperatibacter</taxon>
    </lineage>
</organism>